<accession>A0A3P3TZU8</accession>
<keyword evidence="2" id="KW-0560">Oxidoreductase</keyword>
<evidence type="ECO:0000256" key="2">
    <source>
        <dbReference type="ARBA" id="ARBA00023002"/>
    </source>
</evidence>
<dbReference type="AlphaFoldDB" id="A0A3P3TZU8"/>
<dbReference type="InterPro" id="IPR020904">
    <property type="entry name" value="Sc_DH/Rdtase_CS"/>
</dbReference>
<dbReference type="PRINTS" id="PR00080">
    <property type="entry name" value="SDRFAMILY"/>
</dbReference>
<dbReference type="Pfam" id="PF00106">
    <property type="entry name" value="adh_short"/>
    <property type="match status" value="1"/>
</dbReference>
<dbReference type="InterPro" id="IPR036291">
    <property type="entry name" value="NAD(P)-bd_dom_sf"/>
</dbReference>
<name>A0A3P3TZU8_9BACL</name>
<dbReference type="OrthoDB" id="9775296at2"/>
<gene>
    <name evidence="5" type="ORF">EHV15_12440</name>
</gene>
<dbReference type="RefSeq" id="WP_128631481.1">
    <property type="nucleotide sequence ID" value="NZ_RRCN01000001.1"/>
</dbReference>
<dbReference type="PROSITE" id="PS00061">
    <property type="entry name" value="ADH_SHORT"/>
    <property type="match status" value="1"/>
</dbReference>
<sequence length="294" mass="32109">MAEQQAGQGAGAALGSAGLPVALITGTSSGFGLLTALTLARRGYQVVATMRDLGRRDELEERAVREGVEDRIRCVRLDVTEHASIGPAVDEIVRRYGRLDVLVNNAGLAVGGFIEEVPMEDWRRQMETNLFGVIAVTQAVLPIMRAQRRGLVINVSSVSGLAGFPGYAPYAASKFAIEGFSESLRHELRPFGVRVVLVEPGAYRTAIWNKGIGEIRTDPASPYRAQLEAVLRYSRKAAETAPDPQEVAELIARIAGMRAPRLRYALGQGSHLLIWGKALLPWKWLEWIIAKALR</sequence>
<feature type="domain" description="Ketoreductase" evidence="4">
    <location>
        <begin position="20"/>
        <end position="201"/>
    </location>
</feature>
<dbReference type="GO" id="GO:0016491">
    <property type="term" value="F:oxidoreductase activity"/>
    <property type="evidence" value="ECO:0007669"/>
    <property type="project" value="UniProtKB-KW"/>
</dbReference>
<dbReference type="CDD" id="cd05374">
    <property type="entry name" value="17beta-HSD-like_SDR_c"/>
    <property type="match status" value="1"/>
</dbReference>
<dbReference type="SMART" id="SM00822">
    <property type="entry name" value="PKS_KR"/>
    <property type="match status" value="1"/>
</dbReference>
<evidence type="ECO:0000313" key="6">
    <source>
        <dbReference type="Proteomes" id="UP000267017"/>
    </source>
</evidence>
<evidence type="ECO:0000256" key="1">
    <source>
        <dbReference type="ARBA" id="ARBA00006484"/>
    </source>
</evidence>
<keyword evidence="6" id="KW-1185">Reference proteome</keyword>
<dbReference type="Gene3D" id="3.40.50.720">
    <property type="entry name" value="NAD(P)-binding Rossmann-like Domain"/>
    <property type="match status" value="1"/>
</dbReference>
<dbReference type="InterPro" id="IPR051911">
    <property type="entry name" value="SDR_oxidoreductase"/>
</dbReference>
<dbReference type="PRINTS" id="PR00081">
    <property type="entry name" value="GDHRDH"/>
</dbReference>
<evidence type="ECO:0000259" key="4">
    <source>
        <dbReference type="SMART" id="SM00822"/>
    </source>
</evidence>
<dbReference type="NCBIfam" id="NF005372">
    <property type="entry name" value="PRK06914.1"/>
    <property type="match status" value="1"/>
</dbReference>
<dbReference type="FunFam" id="3.40.50.720:FF:000084">
    <property type="entry name" value="Short-chain dehydrogenase reductase"/>
    <property type="match status" value="1"/>
</dbReference>
<dbReference type="SUPFAM" id="SSF51735">
    <property type="entry name" value="NAD(P)-binding Rossmann-fold domains"/>
    <property type="match status" value="1"/>
</dbReference>
<dbReference type="EMBL" id="RRCN01000001">
    <property type="protein sequence ID" value="RRJ63647.1"/>
    <property type="molecule type" value="Genomic_DNA"/>
</dbReference>
<dbReference type="GO" id="GO:0008206">
    <property type="term" value="P:bile acid metabolic process"/>
    <property type="evidence" value="ECO:0007669"/>
    <property type="project" value="UniProtKB-ARBA"/>
</dbReference>
<dbReference type="InterPro" id="IPR057326">
    <property type="entry name" value="KR_dom"/>
</dbReference>
<dbReference type="PANTHER" id="PTHR43976:SF16">
    <property type="entry name" value="SHORT-CHAIN DEHYDROGENASE_REDUCTASE FAMILY PROTEIN"/>
    <property type="match status" value="1"/>
</dbReference>
<dbReference type="PANTHER" id="PTHR43976">
    <property type="entry name" value="SHORT CHAIN DEHYDROGENASE"/>
    <property type="match status" value="1"/>
</dbReference>
<proteinExistence type="inferred from homology"/>
<evidence type="ECO:0000256" key="3">
    <source>
        <dbReference type="RuleBase" id="RU000363"/>
    </source>
</evidence>
<comment type="similarity">
    <text evidence="1 3">Belongs to the short-chain dehydrogenases/reductases (SDR) family.</text>
</comment>
<reference evidence="5 6" key="1">
    <citation type="submission" date="2018-11" db="EMBL/GenBank/DDBJ databases">
        <title>Genome sequencing of Paenibacillus sp. KCOM 3021 (= ChDC PVNT-B20).</title>
        <authorList>
            <person name="Kook J.-K."/>
            <person name="Park S.-N."/>
            <person name="Lim Y.K."/>
        </authorList>
    </citation>
    <scope>NUCLEOTIDE SEQUENCE [LARGE SCALE GENOMIC DNA]</scope>
    <source>
        <strain evidence="5 6">KCOM 3021</strain>
    </source>
</reference>
<organism evidence="5 6">
    <name type="scientific">Paenibacillus oralis</name>
    <dbReference type="NCBI Taxonomy" id="2490856"/>
    <lineage>
        <taxon>Bacteria</taxon>
        <taxon>Bacillati</taxon>
        <taxon>Bacillota</taxon>
        <taxon>Bacilli</taxon>
        <taxon>Bacillales</taxon>
        <taxon>Paenibacillaceae</taxon>
        <taxon>Paenibacillus</taxon>
    </lineage>
</organism>
<protein>
    <submittedName>
        <fullName evidence="5">SDR family oxidoreductase</fullName>
    </submittedName>
</protein>
<dbReference type="InterPro" id="IPR002347">
    <property type="entry name" value="SDR_fam"/>
</dbReference>
<comment type="caution">
    <text evidence="5">The sequence shown here is derived from an EMBL/GenBank/DDBJ whole genome shotgun (WGS) entry which is preliminary data.</text>
</comment>
<evidence type="ECO:0000313" key="5">
    <source>
        <dbReference type="EMBL" id="RRJ63647.1"/>
    </source>
</evidence>
<dbReference type="Proteomes" id="UP000267017">
    <property type="component" value="Unassembled WGS sequence"/>
</dbReference>